<gene>
    <name evidence="2" type="ORF">RRG08_020699</name>
</gene>
<feature type="coiled-coil region" evidence="1">
    <location>
        <begin position="6"/>
        <end position="47"/>
    </location>
</feature>
<proteinExistence type="predicted"/>
<protein>
    <submittedName>
        <fullName evidence="2">Uncharacterized protein</fullName>
    </submittedName>
</protein>
<evidence type="ECO:0000313" key="3">
    <source>
        <dbReference type="Proteomes" id="UP001283361"/>
    </source>
</evidence>
<name>A0AAE0ZMN8_9GAST</name>
<keyword evidence="3" id="KW-1185">Reference proteome</keyword>
<accession>A0AAE0ZMN8</accession>
<evidence type="ECO:0000313" key="2">
    <source>
        <dbReference type="EMBL" id="KAK3771611.1"/>
    </source>
</evidence>
<dbReference type="EMBL" id="JAWDGP010003698">
    <property type="protein sequence ID" value="KAK3771611.1"/>
    <property type="molecule type" value="Genomic_DNA"/>
</dbReference>
<reference evidence="2" key="1">
    <citation type="journal article" date="2023" name="G3 (Bethesda)">
        <title>A reference genome for the long-term kleptoplast-retaining sea slug Elysia crispata morphotype clarki.</title>
        <authorList>
            <person name="Eastman K.E."/>
            <person name="Pendleton A.L."/>
            <person name="Shaikh M.A."/>
            <person name="Suttiyut T."/>
            <person name="Ogas R."/>
            <person name="Tomko P."/>
            <person name="Gavelis G."/>
            <person name="Widhalm J.R."/>
            <person name="Wisecaver J.H."/>
        </authorList>
    </citation>
    <scope>NUCLEOTIDE SEQUENCE</scope>
    <source>
        <strain evidence="2">ECLA1</strain>
    </source>
</reference>
<keyword evidence="1" id="KW-0175">Coiled coil</keyword>
<organism evidence="2 3">
    <name type="scientific">Elysia crispata</name>
    <name type="common">lettuce slug</name>
    <dbReference type="NCBI Taxonomy" id="231223"/>
    <lineage>
        <taxon>Eukaryota</taxon>
        <taxon>Metazoa</taxon>
        <taxon>Spiralia</taxon>
        <taxon>Lophotrochozoa</taxon>
        <taxon>Mollusca</taxon>
        <taxon>Gastropoda</taxon>
        <taxon>Heterobranchia</taxon>
        <taxon>Euthyneura</taxon>
        <taxon>Panpulmonata</taxon>
        <taxon>Sacoglossa</taxon>
        <taxon>Placobranchoidea</taxon>
        <taxon>Plakobranchidae</taxon>
        <taxon>Elysia</taxon>
    </lineage>
</organism>
<dbReference type="Proteomes" id="UP001283361">
    <property type="component" value="Unassembled WGS sequence"/>
</dbReference>
<comment type="caution">
    <text evidence="2">The sequence shown here is derived from an EMBL/GenBank/DDBJ whole genome shotgun (WGS) entry which is preliminary data.</text>
</comment>
<sequence>MARSPSYDLRSEIEELKEENLDLKEEIKKLTKTVQEVKSKSSRHRKNYKKFVTDHQVFMHTIEKKISFVQNFIRSNQHTASGEVTKASSTQTRFFEKKLLQKFMKKNQQRVSNEDEGACAAADSSSIVFPEPDSVPVPEKYQQMDLNPKESYLMKRPEDDTVVFLDTDVLSDDFILALIKEHAKCGSSIIFLHSHHEEITAVLSQDLKTEYQKMAVLKGGASIILTDGLQIRCNSLTRYRNEYQFQCKDRNIYTQNQNAITAIAAFGPDSFAVAHKSKIVFMKTSGVVTKSVDFQPKGVFAPFLPTTNIINISKIQDESLLVCDSNGLYEMDLFTRKFRLIKEMKNIICVAACMENSFFALDSSSSLYLVEGKSKKIAKCSMVKHLRDGDQVRWISEFGEERFVCTTKFGFLKVFSIIQEKEEEANV</sequence>
<evidence type="ECO:0000256" key="1">
    <source>
        <dbReference type="SAM" id="Coils"/>
    </source>
</evidence>
<dbReference type="AlphaFoldDB" id="A0AAE0ZMN8"/>